<comment type="caution">
    <text evidence="2">The sequence shown here is derived from an EMBL/GenBank/DDBJ whole genome shotgun (WGS) entry which is preliminary data.</text>
</comment>
<evidence type="ECO:0000256" key="1">
    <source>
        <dbReference type="SAM" id="MobiDB-lite"/>
    </source>
</evidence>
<feature type="region of interest" description="Disordered" evidence="1">
    <location>
        <begin position="45"/>
        <end position="69"/>
    </location>
</feature>
<keyword evidence="3" id="KW-1185">Reference proteome</keyword>
<protein>
    <submittedName>
        <fullName evidence="2">Uncharacterized protein</fullName>
    </submittedName>
</protein>
<evidence type="ECO:0000313" key="2">
    <source>
        <dbReference type="EMBL" id="KAK9938005.1"/>
    </source>
</evidence>
<reference evidence="2 3" key="1">
    <citation type="journal article" date="2023" name="G3 (Bethesda)">
        <title>A chromosome-length genome assembly and annotation of blackberry (Rubus argutus, cv. 'Hillquist').</title>
        <authorList>
            <person name="Bruna T."/>
            <person name="Aryal R."/>
            <person name="Dudchenko O."/>
            <person name="Sargent D.J."/>
            <person name="Mead D."/>
            <person name="Buti M."/>
            <person name="Cavallini A."/>
            <person name="Hytonen T."/>
            <person name="Andres J."/>
            <person name="Pham M."/>
            <person name="Weisz D."/>
            <person name="Mascagni F."/>
            <person name="Usai G."/>
            <person name="Natali L."/>
            <person name="Bassil N."/>
            <person name="Fernandez G.E."/>
            <person name="Lomsadze A."/>
            <person name="Armour M."/>
            <person name="Olukolu B."/>
            <person name="Poorten T."/>
            <person name="Britton C."/>
            <person name="Davik J."/>
            <person name="Ashrafi H."/>
            <person name="Aiden E.L."/>
            <person name="Borodovsky M."/>
            <person name="Worthington M."/>
        </authorList>
    </citation>
    <scope>NUCLEOTIDE SEQUENCE [LARGE SCALE GENOMIC DNA]</scope>
    <source>
        <strain evidence="2">PI 553951</strain>
    </source>
</reference>
<organism evidence="2 3">
    <name type="scientific">Rubus argutus</name>
    <name type="common">Southern blackberry</name>
    <dbReference type="NCBI Taxonomy" id="59490"/>
    <lineage>
        <taxon>Eukaryota</taxon>
        <taxon>Viridiplantae</taxon>
        <taxon>Streptophyta</taxon>
        <taxon>Embryophyta</taxon>
        <taxon>Tracheophyta</taxon>
        <taxon>Spermatophyta</taxon>
        <taxon>Magnoliopsida</taxon>
        <taxon>eudicotyledons</taxon>
        <taxon>Gunneridae</taxon>
        <taxon>Pentapetalae</taxon>
        <taxon>rosids</taxon>
        <taxon>fabids</taxon>
        <taxon>Rosales</taxon>
        <taxon>Rosaceae</taxon>
        <taxon>Rosoideae</taxon>
        <taxon>Rosoideae incertae sedis</taxon>
        <taxon>Rubus</taxon>
    </lineage>
</organism>
<accession>A0AAW1XPA0</accession>
<name>A0AAW1XPA0_RUBAR</name>
<dbReference type="AlphaFoldDB" id="A0AAW1XPA0"/>
<feature type="region of interest" description="Disordered" evidence="1">
    <location>
        <begin position="162"/>
        <end position="186"/>
    </location>
</feature>
<sequence length="186" mass="19791">MVVIAVSNSWAGPKNLGRIRNSGGNKLGQVMMRALGVIESRSVIGSRREESGMGPREGEKKRTLDGGEGCATDTTHLPLCTHIFSAHHHRRLSLTAAANRATIIASGHHRSPPLRCPRSQFTTSPITFNSSNPSSPNFGQAVAAPLEPSGSPASCLQLSTHHHHRHLSSNPGGTSATVGLHLHSRR</sequence>
<evidence type="ECO:0000313" key="3">
    <source>
        <dbReference type="Proteomes" id="UP001457282"/>
    </source>
</evidence>
<dbReference type="Proteomes" id="UP001457282">
    <property type="component" value="Unassembled WGS sequence"/>
</dbReference>
<gene>
    <name evidence="2" type="ORF">M0R45_014768</name>
</gene>
<proteinExistence type="predicted"/>
<dbReference type="EMBL" id="JBEDUW010000003">
    <property type="protein sequence ID" value="KAK9938005.1"/>
    <property type="molecule type" value="Genomic_DNA"/>
</dbReference>
<feature type="compositionally biased region" description="Basic and acidic residues" evidence="1">
    <location>
        <begin position="46"/>
        <end position="65"/>
    </location>
</feature>